<dbReference type="Pfam" id="PF04096">
    <property type="entry name" value="Nucleoporin2"/>
    <property type="match status" value="1"/>
</dbReference>
<dbReference type="VEuPathDB" id="TriTrypDB:C3747_9g239"/>
<evidence type="ECO:0000256" key="1">
    <source>
        <dbReference type="SAM" id="MobiDB-lite"/>
    </source>
</evidence>
<dbReference type="SUPFAM" id="SSF82215">
    <property type="entry name" value="C-terminal autoproteolytic domain of nucleoporin nup98"/>
    <property type="match status" value="1"/>
</dbReference>
<dbReference type="InterPro" id="IPR036903">
    <property type="entry name" value="Nup98_auto-Pept-S59_dom_sf"/>
</dbReference>
<accession>A0A2V2XFU0</accession>
<dbReference type="Gene3D" id="3.30.1610.10">
    <property type="entry name" value="Peptidase S59, nucleoporin"/>
    <property type="match status" value="1"/>
</dbReference>
<dbReference type="VEuPathDB" id="TriTrypDB:Tc_MARK_6360"/>
<reference evidence="3 4" key="1">
    <citation type="journal article" date="2018" name="Microb. Genom.">
        <title>Expanding an expanded genome: long-read sequencing of Trypanosoma cruzi.</title>
        <authorList>
            <person name="Berna L."/>
            <person name="Rodriguez M."/>
            <person name="Chiribao M.L."/>
            <person name="Parodi-Talice A."/>
            <person name="Pita S."/>
            <person name="Rijo G."/>
            <person name="Alvarez-Valin F."/>
            <person name="Robello C."/>
        </authorList>
    </citation>
    <scope>NUCLEOTIDE SEQUENCE [LARGE SCALE GENOMIC DNA]</scope>
    <source>
        <strain evidence="3 4">TCC</strain>
    </source>
</reference>
<evidence type="ECO:0000313" key="3">
    <source>
        <dbReference type="EMBL" id="PWV19687.1"/>
    </source>
</evidence>
<dbReference type="VEuPathDB" id="TriTrypDB:TcCL_ESM08497"/>
<dbReference type="VEuPathDB" id="TriTrypDB:TcYC6_0074690"/>
<dbReference type="VEuPathDB" id="TriTrypDB:BCY84_03164"/>
<dbReference type="InterPro" id="IPR007230">
    <property type="entry name" value="Nup98_auto-Pept-S59_dom"/>
</dbReference>
<dbReference type="VEuPathDB" id="TriTrypDB:C4B63_19g195"/>
<sequence>MNSGFAGGGFGQATQGAAGGFGQQAGGFGQAAGRGTAGGFGQNTGTTGGGFGQTAATGGFGQQAGGLGQQAGGFGQQAGGFGQQAGGFGQQAGGFGQAAGRGTAGGFGQNTGTTGGGFGQTAATGGFGQQAGGLGQQAGGFGQQAGGFGQQAGGFGQQAGGFGQQAGGFGQAAGRGAAGGFGQNTGTTGGGFGQTAATGGFGQQAGGLGQQAGGFGQQAGGFGQQAGGFGQQAGGFGQQAGGFGQAAGRGTAGGFGQNTGTTGGGFGQTAATGGFGQQAGGFGQQAGGFGQAAGRGTAGGFGQNTGTTGGGFGQTAATGGFGQQAGGFGQQAGGFGQAAGRGTAGGFGQNTGTTGGGFGQTAATGGFGQQAGGFGQAAGRGTAGGFGQNTGTTGGGFGQTAATGGFGQQAGGFGQAAGRGAAGGFGQNTGTTGGGFGQTAATGGFGQQAGGFGQQAGGFGQAAGRGAAGGFGQNTGTTGGGFGQTAATGGFGQQAGGFGQQAGGFGQQAGGFGQAAATGTGFGQGAAGGFGAPSGGFGQATGPNVTGSVASFPANVMPFINLPDFAEKPYGNVLLFAPDEEPRKHVAAPPTAGASSVVIIPASMSRYQQKMRIGPTAPDASVILKQTPASFSFHGLSDVALRELITSPRVTLGLPDAEKGAASSTTPKALLGTTVLNTPEFASHVPVCSSSDYILDPPLKVLQEFTVQQLQTVHDFSVYRRDGKCSVHFLEPVNLVRCDISEVVALRPTGEVQFYPGVDAPPPLGHGIHVPVRVTVNGVVATTSEELRNRCRRDGSVFESYNEETGRWVYTTNVDADAVVNGTVELDDGFVPEIEPISTYGDSSDGAVHTPGSFETSGCSRQVTPTSAFLHVKPVAPASLTQLPNRTDQTSTLPRRTREVTIYAQATVPTVRDKCEPRIDFKLPYELPDTHETTPRERKGELTIGGHQIKRHDPVYVVKKTDSKMYEMNRSLVSKSTMASLGRSFRCGWQHYGLIAVPCFAWLRDGTECRRMEEEVPGARVSVVNPFFAHATSKHYLQSCAISVLRAVCRYLQLVEGSSDKQGNYQLLAVNLCRESSSVSLSTEKLRELVAAIDALRFERPSPLEASTARQAKTLLSLLDSLYGLPEADKAEGNAIAEKRYLTQLRRRNLNAWLKDELGFMDNWTEETVEMNSTQRLLFKLLCHKLREAAFIAKDEGNKELFRVLGICGDGNQFGSYLAAADTNRMSAEPDVRDRVVALLSGVVEPFISHPRYERSENGEVVSMIPLNATWKQLLGVFAFYGCSPDTSAEDIIGAFLERLRAPSSRQENAYPPYAEHVTPDMLHTTRGRDFVARGDELQDAALSILEGFAFGTAPAASALHPHSSSYCATDHLSPFLILLSVRAMKINRPDNYRDAETKALLGFAATLECLADSWFWALLPLHMIEDLNSRSLAVKNFLCRNVYRYKKGSYGSNADFKRLVELFKLDMSLLNPKEPPVEFPFEKPMNAPSIRTHTSLCEALERFGRNFSKE</sequence>
<dbReference type="Pfam" id="PF12110">
    <property type="entry name" value="Nup96"/>
    <property type="match status" value="1"/>
</dbReference>
<dbReference type="GO" id="GO:0005643">
    <property type="term" value="C:nuclear pore"/>
    <property type="evidence" value="ECO:0007669"/>
    <property type="project" value="InterPro"/>
</dbReference>
<dbReference type="VEuPathDB" id="TriTrypDB:TcG_05048"/>
<organism evidence="3 4">
    <name type="scientific">Trypanosoma cruzi</name>
    <dbReference type="NCBI Taxonomy" id="5693"/>
    <lineage>
        <taxon>Eukaryota</taxon>
        <taxon>Discoba</taxon>
        <taxon>Euglenozoa</taxon>
        <taxon>Kinetoplastea</taxon>
        <taxon>Metakinetoplastina</taxon>
        <taxon>Trypanosomatida</taxon>
        <taxon>Trypanosomatidae</taxon>
        <taxon>Trypanosoma</taxon>
        <taxon>Schizotrypanum</taxon>
    </lineage>
</organism>
<gene>
    <name evidence="3" type="ORF">C3747_9g239</name>
</gene>
<feature type="region of interest" description="Disordered" evidence="1">
    <location>
        <begin position="208"/>
        <end position="403"/>
    </location>
</feature>
<name>A0A2V2XFU0_TRYCR</name>
<evidence type="ECO:0000259" key="2">
    <source>
        <dbReference type="PROSITE" id="PS51434"/>
    </source>
</evidence>
<comment type="caution">
    <text evidence="3">The sequence shown here is derived from an EMBL/GenBank/DDBJ whole genome shotgun (WGS) entry which is preliminary data.</text>
</comment>
<dbReference type="InterPro" id="IPR021967">
    <property type="entry name" value="Nup98_C"/>
</dbReference>
<feature type="region of interest" description="Disordered" evidence="1">
    <location>
        <begin position="37"/>
        <end position="160"/>
    </location>
</feature>
<dbReference type="VEuPathDB" id="TriTrypDB:TcBrA4_0056640"/>
<dbReference type="PROSITE" id="PS51434">
    <property type="entry name" value="NUP_C"/>
    <property type="match status" value="1"/>
</dbReference>
<dbReference type="EMBL" id="PRFC01000009">
    <property type="protein sequence ID" value="PWV19687.1"/>
    <property type="molecule type" value="Genomic_DNA"/>
</dbReference>
<dbReference type="VEuPathDB" id="TriTrypDB:TCDM_01956"/>
<evidence type="ECO:0000313" key="4">
    <source>
        <dbReference type="Proteomes" id="UP000246078"/>
    </source>
</evidence>
<dbReference type="VEuPathDB" id="TriTrypDB:TcCL_ESM12909"/>
<feature type="domain" description="Peptidase S59" evidence="2">
    <location>
        <begin position="690"/>
        <end position="815"/>
    </location>
</feature>
<proteinExistence type="predicted"/>
<protein>
    <submittedName>
        <fullName evidence="3">Nuclear pore complex protein 158</fullName>
    </submittedName>
</protein>
<dbReference type="VEuPathDB" id="TriTrypDB:TCSYLVIO_007387"/>
<dbReference type="Proteomes" id="UP000246078">
    <property type="component" value="Unassembled WGS sequence"/>
</dbReference>
<dbReference type="GO" id="GO:0017056">
    <property type="term" value="F:structural constituent of nuclear pore"/>
    <property type="evidence" value="ECO:0007669"/>
    <property type="project" value="InterPro"/>
</dbReference>